<dbReference type="GO" id="GO:0005737">
    <property type="term" value="C:cytoplasm"/>
    <property type="evidence" value="ECO:0007669"/>
    <property type="project" value="TreeGrafter"/>
</dbReference>
<dbReference type="AlphaFoldDB" id="A0A812KUD7"/>
<accession>A0A812KUD7</accession>
<organism evidence="1 2">
    <name type="scientific">Symbiodinium natans</name>
    <dbReference type="NCBI Taxonomy" id="878477"/>
    <lineage>
        <taxon>Eukaryota</taxon>
        <taxon>Sar</taxon>
        <taxon>Alveolata</taxon>
        <taxon>Dinophyceae</taxon>
        <taxon>Suessiales</taxon>
        <taxon>Symbiodiniaceae</taxon>
        <taxon>Symbiodinium</taxon>
    </lineage>
</organism>
<comment type="caution">
    <text evidence="1">The sequence shown here is derived from an EMBL/GenBank/DDBJ whole genome shotgun (WGS) entry which is preliminary data.</text>
</comment>
<name>A0A812KUD7_9DINO</name>
<evidence type="ECO:0000313" key="1">
    <source>
        <dbReference type="EMBL" id="CAE7230418.1"/>
    </source>
</evidence>
<evidence type="ECO:0008006" key="3">
    <source>
        <dbReference type="Google" id="ProtNLM"/>
    </source>
</evidence>
<proteinExistence type="predicted"/>
<dbReference type="EMBL" id="CAJNDS010000724">
    <property type="protein sequence ID" value="CAE7230418.1"/>
    <property type="molecule type" value="Genomic_DNA"/>
</dbReference>
<dbReference type="Proteomes" id="UP000604046">
    <property type="component" value="Unassembled WGS sequence"/>
</dbReference>
<dbReference type="PANTHER" id="PTHR36542">
    <property type="entry name" value="GIG2-LIKE PROTEIN DRED-RELATED"/>
    <property type="match status" value="1"/>
</dbReference>
<dbReference type="Gene3D" id="3.90.175.10">
    <property type="entry name" value="Diphtheria Toxin, domain 1"/>
    <property type="match status" value="1"/>
</dbReference>
<evidence type="ECO:0000313" key="2">
    <source>
        <dbReference type="Proteomes" id="UP000604046"/>
    </source>
</evidence>
<reference evidence="1" key="1">
    <citation type="submission" date="2021-02" db="EMBL/GenBank/DDBJ databases">
        <authorList>
            <person name="Dougan E. K."/>
            <person name="Rhodes N."/>
            <person name="Thang M."/>
            <person name="Chan C."/>
        </authorList>
    </citation>
    <scope>NUCLEOTIDE SEQUENCE</scope>
</reference>
<dbReference type="OrthoDB" id="425894at2759"/>
<protein>
    <recommendedName>
        <fullName evidence="3">PARP catalytic domain-containing protein</fullName>
    </recommendedName>
</protein>
<dbReference type="SUPFAM" id="SSF56399">
    <property type="entry name" value="ADP-ribosylation"/>
    <property type="match status" value="1"/>
</dbReference>
<sequence>MYHGTSPEAAARIEKEGFQPSEVGMLGPGIYVSRDIEKAMKYGQVVREVAVKVGRVKRIDRQGHPLQKRWAQNGYDTAWVPPRCGMVPSGKEEDCVLDPARLTVVRRAWG</sequence>
<keyword evidence="2" id="KW-1185">Reference proteome</keyword>
<gene>
    <name evidence="1" type="ORF">SNAT2548_LOCUS9352</name>
</gene>